<evidence type="ECO:0000313" key="2">
    <source>
        <dbReference type="EMBL" id="GLK73142.1"/>
    </source>
</evidence>
<keyword evidence="3" id="KW-1185">Reference proteome</keyword>
<dbReference type="RefSeq" id="WP_213374679.1">
    <property type="nucleotide sequence ID" value="NZ_BSFJ01000021.1"/>
</dbReference>
<dbReference type="InterPro" id="IPR014976">
    <property type="entry name" value="AbpA_HamA_C"/>
</dbReference>
<dbReference type="Pfam" id="PF08878">
    <property type="entry name" value="HamA"/>
    <property type="match status" value="1"/>
</dbReference>
<dbReference type="AlphaFoldDB" id="A0A9W6J9E8"/>
<accession>A0A9W6J9E8</accession>
<reference evidence="2" key="1">
    <citation type="journal article" date="2014" name="Int. J. Syst. Evol. Microbiol.">
        <title>Complete genome sequence of Corynebacterium casei LMG S-19264T (=DSM 44701T), isolated from a smear-ripened cheese.</title>
        <authorList>
            <consortium name="US DOE Joint Genome Institute (JGI-PGF)"/>
            <person name="Walter F."/>
            <person name="Albersmeier A."/>
            <person name="Kalinowski J."/>
            <person name="Ruckert C."/>
        </authorList>
    </citation>
    <scope>NUCLEOTIDE SEQUENCE</scope>
    <source>
        <strain evidence="2">VKM B-2484</strain>
    </source>
</reference>
<feature type="domain" description="Anti-bacteriophage protein A/HamA C-terminal" evidence="1">
    <location>
        <begin position="9"/>
        <end position="269"/>
    </location>
</feature>
<dbReference type="Proteomes" id="UP001143370">
    <property type="component" value="Unassembled WGS sequence"/>
</dbReference>
<dbReference type="EMBL" id="BSFJ01000021">
    <property type="protein sequence ID" value="GLK73142.1"/>
    <property type="molecule type" value="Genomic_DNA"/>
</dbReference>
<comment type="caution">
    <text evidence="2">The sequence shown here is derived from an EMBL/GenBank/DDBJ whole genome shotgun (WGS) entry which is preliminary data.</text>
</comment>
<sequence>MLVDLVTSDNEDALIRSFCAGFELEKWRCTHFANHLLEWVPDYALKEDELRVSHGNMFVRMNEAVARVYRSEHYEKRGEVGEICLHAICRDFFDTIPLAPRIFYKTASNDVVKSFDMVHIKYNTEDSFEIWLGEAKIYEDGLDAVSAAISSIRAHIDQGFLNREKLLLGGQIYPSIPRYDEVRRILSRQSSLDALFAAAVFPICIACDSAAAAGSKSASAEYIEGVTKEISLLTAALKRSKLSSMIRLILIYVPLGSKKNLLAAFDRKLKALQDD</sequence>
<reference evidence="2" key="2">
    <citation type="submission" date="2023-01" db="EMBL/GenBank/DDBJ databases">
        <authorList>
            <person name="Sun Q."/>
            <person name="Evtushenko L."/>
        </authorList>
    </citation>
    <scope>NUCLEOTIDE SEQUENCE</scope>
    <source>
        <strain evidence="2">VKM B-2484</strain>
    </source>
</reference>
<evidence type="ECO:0000259" key="1">
    <source>
        <dbReference type="Pfam" id="PF08878"/>
    </source>
</evidence>
<organism evidence="2 3">
    <name type="scientific">Ancylobacter dichloromethanicus</name>
    <dbReference type="NCBI Taxonomy" id="518825"/>
    <lineage>
        <taxon>Bacteria</taxon>
        <taxon>Pseudomonadati</taxon>
        <taxon>Pseudomonadota</taxon>
        <taxon>Alphaproteobacteria</taxon>
        <taxon>Hyphomicrobiales</taxon>
        <taxon>Xanthobacteraceae</taxon>
        <taxon>Ancylobacter</taxon>
    </lineage>
</organism>
<evidence type="ECO:0000313" key="3">
    <source>
        <dbReference type="Proteomes" id="UP001143370"/>
    </source>
</evidence>
<protein>
    <recommendedName>
        <fullName evidence="1">Anti-bacteriophage protein A/HamA C-terminal domain-containing protein</fullName>
    </recommendedName>
</protein>
<proteinExistence type="predicted"/>
<gene>
    <name evidence="2" type="ORF">GCM10017643_32580</name>
</gene>
<name>A0A9W6J9E8_9HYPH</name>